<evidence type="ECO:0000256" key="1">
    <source>
        <dbReference type="SAM" id="MobiDB-lite"/>
    </source>
</evidence>
<dbReference type="SUPFAM" id="SSF48371">
    <property type="entry name" value="ARM repeat"/>
    <property type="match status" value="1"/>
</dbReference>
<dbReference type="InterPro" id="IPR016024">
    <property type="entry name" value="ARM-type_fold"/>
</dbReference>
<evidence type="ECO:0000313" key="2">
    <source>
        <dbReference type="EMBL" id="RHW69447.1"/>
    </source>
</evidence>
<dbReference type="AlphaFoldDB" id="A0A3L6L2J8"/>
<evidence type="ECO:0000313" key="3">
    <source>
        <dbReference type="Proteomes" id="UP000266743"/>
    </source>
</evidence>
<dbReference type="Proteomes" id="UP000266743">
    <property type="component" value="Chromosome 10"/>
</dbReference>
<feature type="region of interest" description="Disordered" evidence="1">
    <location>
        <begin position="668"/>
        <end position="703"/>
    </location>
</feature>
<sequence length="746" mass="83115">MASDLQKSRNTVTAVRKMLVGDLKDNPDERLKVYSMLADTPFKGTGKSPSDHWVSMMLKAVQDPWSRIRKLGRQCLLRIASTQTGVQKKRYIKQLLNLVRDRWPRVRNWYEKEGLLLLLLDVLSFAEPISLEEGLLANMLLLLVLPSVSDPQLPVSDAAVEVALLVTQRSENLASFTVDYNVVALRKTCIFDKTGVSDPLTTAGHLGCLAKLLALHAGLYTTRLMADLHPILQQLSAYPAASLRQQVARVWALRSVENFDMALTTMVEKAHAPSDSDEWWCVVETLLMALQEQLTYYLCFPEKARALKQMARGTIVKSLYAVLVLIEAKQFEVARMAKQVLPLLTQFVVRFTESLAFLGELLGKEAARFQERTNFAFPFLSDLVWFLVIRRYVRPAGEATAVQKAVMQYLIPSLVGEGDVSGNIDTEGVAATRGHVDDPLSVILVCTYFPECLKEPAGKRLLKFAIDEAAWRKAFSRFGNVVQYASDFTLLIRQEEVSARQLLPLWLNWLAGAYTHQQCLILDAIKVAIAPKEQLVGRKRLSFAYHSAFYAPTMKDEGEEVPLGFHWLKQRFPSEELLPETQPVPMNNMEGVEDVLGDLHNVVYRKLYAYKGTEPSVLNAVRSLMMAECGAMPQHKTLAAVVSAVVTRLDSVASEWRGVLVTQGAKSVGETTAATSRTGDAPSGGCNNWDDSDSEENVAGVSPDEEIRNARTTLSALVYTHFDGREEAFVQAVCATGSEDVRKLLR</sequence>
<name>A0A3L6L2J8_9TRYP</name>
<proteinExistence type="predicted"/>
<gene>
    <name evidence="2" type="ORF">DPX39_100077500</name>
</gene>
<organism evidence="2 3">
    <name type="scientific">Trypanosoma brucei equiperdum</name>
    <dbReference type="NCBI Taxonomy" id="630700"/>
    <lineage>
        <taxon>Eukaryota</taxon>
        <taxon>Discoba</taxon>
        <taxon>Euglenozoa</taxon>
        <taxon>Kinetoplastea</taxon>
        <taxon>Metakinetoplastina</taxon>
        <taxon>Trypanosomatida</taxon>
        <taxon>Trypanosomatidae</taxon>
        <taxon>Trypanosoma</taxon>
    </lineage>
</organism>
<accession>A0A3L6L2J8</accession>
<reference evidence="2 3" key="1">
    <citation type="submission" date="2018-09" db="EMBL/GenBank/DDBJ databases">
        <title>whole genome sequence of T. equiperdum IVM-t1 strain.</title>
        <authorList>
            <person name="Suganuma K."/>
        </authorList>
    </citation>
    <scope>NUCLEOTIDE SEQUENCE [LARGE SCALE GENOMIC DNA]</scope>
    <source>
        <strain evidence="2 3">IVM-t1</strain>
    </source>
</reference>
<feature type="compositionally biased region" description="Polar residues" evidence="1">
    <location>
        <begin position="669"/>
        <end position="678"/>
    </location>
</feature>
<protein>
    <submittedName>
        <fullName evidence="2">Uncharacterized protein</fullName>
    </submittedName>
</protein>
<comment type="caution">
    <text evidence="2">The sequence shown here is derived from an EMBL/GenBank/DDBJ whole genome shotgun (WGS) entry which is preliminary data.</text>
</comment>
<dbReference type="EMBL" id="QSBY01000010">
    <property type="protein sequence ID" value="RHW69447.1"/>
    <property type="molecule type" value="Genomic_DNA"/>
</dbReference>